<reference evidence="10 11" key="1">
    <citation type="journal article" date="2010" name="Cell">
        <title>The genome of Naegleria gruberi illuminates early eukaryotic versatility.</title>
        <authorList>
            <person name="Fritz-Laylin L.K."/>
            <person name="Prochnik S.E."/>
            <person name="Ginger M.L."/>
            <person name="Dacks J.B."/>
            <person name="Carpenter M.L."/>
            <person name="Field M.C."/>
            <person name="Kuo A."/>
            <person name="Paredez A."/>
            <person name="Chapman J."/>
            <person name="Pham J."/>
            <person name="Shu S."/>
            <person name="Neupane R."/>
            <person name="Cipriano M."/>
            <person name="Mancuso J."/>
            <person name="Tu H."/>
            <person name="Salamov A."/>
            <person name="Lindquist E."/>
            <person name="Shapiro H."/>
            <person name="Lucas S."/>
            <person name="Grigoriev I.V."/>
            <person name="Cande W.Z."/>
            <person name="Fulton C."/>
            <person name="Rokhsar D.S."/>
            <person name="Dawson S.C."/>
        </authorList>
    </citation>
    <scope>NUCLEOTIDE SEQUENCE [LARGE SCALE GENOMIC DNA]</scope>
    <source>
        <strain evidence="10 11">NEG-M</strain>
    </source>
</reference>
<organism evidence="11">
    <name type="scientific">Naegleria gruberi</name>
    <name type="common">Amoeba</name>
    <dbReference type="NCBI Taxonomy" id="5762"/>
    <lineage>
        <taxon>Eukaryota</taxon>
        <taxon>Discoba</taxon>
        <taxon>Heterolobosea</taxon>
        <taxon>Tetramitia</taxon>
        <taxon>Eutetramitia</taxon>
        <taxon>Vahlkampfiidae</taxon>
        <taxon>Naegleria</taxon>
    </lineage>
</organism>
<gene>
    <name evidence="10" type="ORF">NAEGRDRAFT_62584</name>
</gene>
<evidence type="ECO:0008006" key="12">
    <source>
        <dbReference type="Google" id="ProtNLM"/>
    </source>
</evidence>
<evidence type="ECO:0000256" key="2">
    <source>
        <dbReference type="ARBA" id="ARBA00022614"/>
    </source>
</evidence>
<evidence type="ECO:0000313" key="10">
    <source>
        <dbReference type="EMBL" id="EFC49309.1"/>
    </source>
</evidence>
<keyword evidence="4" id="KW-0732">Signal</keyword>
<dbReference type="GO" id="GO:0016020">
    <property type="term" value="C:membrane"/>
    <property type="evidence" value="ECO:0007669"/>
    <property type="project" value="UniProtKB-SubCell"/>
</dbReference>
<dbReference type="EMBL" id="GG738848">
    <property type="protein sequence ID" value="EFC49309.1"/>
    <property type="molecule type" value="Genomic_DNA"/>
</dbReference>
<proteinExistence type="predicted"/>
<keyword evidence="2" id="KW-0433">Leucine-rich repeat</keyword>
<evidence type="ECO:0000256" key="6">
    <source>
        <dbReference type="ARBA" id="ARBA00022989"/>
    </source>
</evidence>
<accession>D2V1H7</accession>
<dbReference type="Gene3D" id="3.80.10.10">
    <property type="entry name" value="Ribonuclease Inhibitor"/>
    <property type="match status" value="3"/>
</dbReference>
<dbReference type="PANTHER" id="PTHR27000:SF791">
    <property type="entry name" value="LRR RECEPTOR-LIKE KINASE FAMILY PROTEIN"/>
    <property type="match status" value="1"/>
</dbReference>
<sequence>MSQQLFNNDELYEILSFLPTPSLIHSTSLVSKQWLLQSRNIPLAISFYNRKMLNTFIYFDDDQQHEELFAFERKDQVEIRDLKIRSVKAHYMKDSSFKLLNSRKEFENVEELDFSYSKFNICIESGWGDERKEDEDDHFVWNYPKLKRFRLNEVKLGEELVKSIANSSSLSNLQVLELKSINLVRFQVEHLTSSEVLKNLTALDISSNILEEDGCELILTSKFAESLTSLNMNSCSPEFNEFTQGISQYFTRILSTFQNLKDLNYGRNCLRDEDLLKVESLRNLTSLDISMNYITEQSTSFFEKPIFNNLTNFQFFFNRTDEVKLYEIVMNNPTTNNLNSIVMVINDFKDVTPTFIELFDNDSMLNIKTLKVFDYFADNSFLRKPIFDNLTTLKLDFDSLQKTFFNLENCKFLKHLIYLDLAYFSGIDFRSLDKFACNLRSLRLENCSIDMKVLVACSFLPNITDLSLEWCILSGNDIRIFAECGKTEQLTKLTLDEPVITNINCIANNPENFKSLELLKVNCALQHENFKLFPKLTKLNDQSMF</sequence>
<dbReference type="InParanoid" id="D2V1H7"/>
<dbReference type="SUPFAM" id="SSF52047">
    <property type="entry name" value="RNI-like"/>
    <property type="match status" value="1"/>
</dbReference>
<keyword evidence="6" id="KW-1133">Transmembrane helix</keyword>
<evidence type="ECO:0000256" key="7">
    <source>
        <dbReference type="ARBA" id="ARBA00023136"/>
    </source>
</evidence>
<evidence type="ECO:0000256" key="1">
    <source>
        <dbReference type="ARBA" id="ARBA00004167"/>
    </source>
</evidence>
<dbReference type="VEuPathDB" id="AmoebaDB:NAEGRDRAFT_62584"/>
<dbReference type="GeneID" id="8849979"/>
<dbReference type="KEGG" id="ngr:NAEGRDRAFT_62584"/>
<keyword evidence="11" id="KW-1185">Reference proteome</keyword>
<comment type="subcellular location">
    <subcellularLocation>
        <location evidence="1">Membrane</location>
        <topology evidence="1">Single-pass membrane protein</topology>
    </subcellularLocation>
</comment>
<protein>
    <recommendedName>
        <fullName evidence="12">F-box domain-containing protein</fullName>
    </recommendedName>
</protein>
<evidence type="ECO:0000256" key="8">
    <source>
        <dbReference type="ARBA" id="ARBA00023170"/>
    </source>
</evidence>
<dbReference type="Proteomes" id="UP000006671">
    <property type="component" value="Unassembled WGS sequence"/>
</dbReference>
<dbReference type="AlphaFoldDB" id="D2V1H7"/>
<dbReference type="RefSeq" id="XP_002682053.1">
    <property type="nucleotide sequence ID" value="XM_002682007.1"/>
</dbReference>
<evidence type="ECO:0000256" key="5">
    <source>
        <dbReference type="ARBA" id="ARBA00022737"/>
    </source>
</evidence>
<name>D2V1H7_NAEGR</name>
<keyword evidence="8" id="KW-0675">Receptor</keyword>
<keyword evidence="9" id="KW-0325">Glycoprotein</keyword>
<dbReference type="SUPFAM" id="SSF52058">
    <property type="entry name" value="L domain-like"/>
    <property type="match status" value="1"/>
</dbReference>
<evidence type="ECO:0000313" key="11">
    <source>
        <dbReference type="Proteomes" id="UP000006671"/>
    </source>
</evidence>
<keyword evidence="3" id="KW-0812">Transmembrane</keyword>
<keyword evidence="5" id="KW-0677">Repeat</keyword>
<evidence type="ECO:0000256" key="4">
    <source>
        <dbReference type="ARBA" id="ARBA00022729"/>
    </source>
</evidence>
<evidence type="ECO:0000256" key="3">
    <source>
        <dbReference type="ARBA" id="ARBA00022692"/>
    </source>
</evidence>
<dbReference type="InterPro" id="IPR032675">
    <property type="entry name" value="LRR_dom_sf"/>
</dbReference>
<keyword evidence="7" id="KW-0472">Membrane</keyword>
<dbReference type="PANTHER" id="PTHR27000">
    <property type="entry name" value="LEUCINE-RICH REPEAT RECEPTOR-LIKE PROTEIN KINASE FAMILY PROTEIN-RELATED"/>
    <property type="match status" value="1"/>
</dbReference>
<evidence type="ECO:0000256" key="9">
    <source>
        <dbReference type="ARBA" id="ARBA00023180"/>
    </source>
</evidence>